<dbReference type="RefSeq" id="WP_041947024.1">
    <property type="nucleotide sequence ID" value="NZ_CP020534.1"/>
</dbReference>
<evidence type="ECO:0000313" key="1">
    <source>
        <dbReference type="EMBL" id="MBF4271024.1"/>
    </source>
</evidence>
<dbReference type="EMBL" id="RDOM01000009">
    <property type="protein sequence ID" value="MBF4271024.1"/>
    <property type="molecule type" value="Genomic_DNA"/>
</dbReference>
<protein>
    <submittedName>
        <fullName evidence="1">AlpA family transcriptional regulator</fullName>
    </submittedName>
</protein>
<dbReference type="InterPro" id="IPR052931">
    <property type="entry name" value="Prophage_regulatory_activator"/>
</dbReference>
<dbReference type="PANTHER" id="PTHR36154:SF1">
    <property type="entry name" value="DNA-BINDING TRANSCRIPTIONAL ACTIVATOR ALPA"/>
    <property type="match status" value="1"/>
</dbReference>
<dbReference type="Proteomes" id="UP000722957">
    <property type="component" value="Unassembled WGS sequence"/>
</dbReference>
<comment type="caution">
    <text evidence="1">The sequence shown here is derived from an EMBL/GenBank/DDBJ whole genome shotgun (WGS) entry which is preliminary data.</text>
</comment>
<sequence>MKVIRLKEVIELTGLSKSTIYRLTESKKFPKQLSLGERSVGWLESEVNEWLEKRIDDRNHQKLIA</sequence>
<gene>
    <name evidence="1" type="ORF">EAY07_03000</name>
</gene>
<organism evidence="1 2">
    <name type="scientific">Vibrio anguillarum</name>
    <name type="common">Listonella anguillarum</name>
    <dbReference type="NCBI Taxonomy" id="55601"/>
    <lineage>
        <taxon>Bacteria</taxon>
        <taxon>Pseudomonadati</taxon>
        <taxon>Pseudomonadota</taxon>
        <taxon>Gammaproteobacteria</taxon>
        <taxon>Vibrionales</taxon>
        <taxon>Vibrionaceae</taxon>
        <taxon>Vibrio</taxon>
    </lineage>
</organism>
<dbReference type="AlphaFoldDB" id="A0A1Y0NWW7"/>
<dbReference type="PANTHER" id="PTHR36154">
    <property type="entry name" value="DNA-BINDING TRANSCRIPTIONAL ACTIVATOR ALPA"/>
    <property type="match status" value="1"/>
</dbReference>
<dbReference type="Gene3D" id="1.10.238.160">
    <property type="match status" value="1"/>
</dbReference>
<accession>A0A1Y0NWW7</accession>
<reference evidence="1 2" key="1">
    <citation type="journal article" date="2021" name="PeerJ">
        <title>Analysis of 44 Vibrio anguillarum genomes reveals high genetic diversity.</title>
        <authorList>
            <person name="Hansen M.J."/>
            <person name="Dalsgaard I."/>
        </authorList>
    </citation>
    <scope>NUCLEOTIDE SEQUENCE [LARGE SCALE GENOMIC DNA]</scope>
    <source>
        <strain evidence="1 2">17-16730-2A</strain>
    </source>
</reference>
<dbReference type="Pfam" id="PF05930">
    <property type="entry name" value="Phage_AlpA"/>
    <property type="match status" value="1"/>
</dbReference>
<dbReference type="InterPro" id="IPR010260">
    <property type="entry name" value="AlpA"/>
</dbReference>
<evidence type="ECO:0000313" key="2">
    <source>
        <dbReference type="Proteomes" id="UP000722957"/>
    </source>
</evidence>
<proteinExistence type="predicted"/>
<name>A0A1Y0NWW7_VIBAN</name>